<dbReference type="SUPFAM" id="SSF46785">
    <property type="entry name" value="Winged helix' DNA-binding domain"/>
    <property type="match status" value="1"/>
</dbReference>
<keyword evidence="7" id="KW-1185">Reference proteome</keyword>
<evidence type="ECO:0000256" key="2">
    <source>
        <dbReference type="ARBA" id="ARBA00023015"/>
    </source>
</evidence>
<dbReference type="SUPFAM" id="SSF53850">
    <property type="entry name" value="Periplasmic binding protein-like II"/>
    <property type="match status" value="1"/>
</dbReference>
<dbReference type="InterPro" id="IPR036388">
    <property type="entry name" value="WH-like_DNA-bd_sf"/>
</dbReference>
<keyword evidence="3" id="KW-0238">DNA-binding</keyword>
<evidence type="ECO:0000259" key="5">
    <source>
        <dbReference type="PROSITE" id="PS50931"/>
    </source>
</evidence>
<accession>A0ABW1VZB4</accession>
<evidence type="ECO:0000256" key="1">
    <source>
        <dbReference type="ARBA" id="ARBA00009437"/>
    </source>
</evidence>
<dbReference type="Proteomes" id="UP001596230">
    <property type="component" value="Unassembled WGS sequence"/>
</dbReference>
<dbReference type="EMBL" id="JBHSUB010000013">
    <property type="protein sequence ID" value="MFC6378671.1"/>
    <property type="molecule type" value="Genomic_DNA"/>
</dbReference>
<dbReference type="Gene3D" id="1.10.10.10">
    <property type="entry name" value="Winged helix-like DNA-binding domain superfamily/Winged helix DNA-binding domain"/>
    <property type="match status" value="1"/>
</dbReference>
<evidence type="ECO:0000256" key="3">
    <source>
        <dbReference type="ARBA" id="ARBA00023125"/>
    </source>
</evidence>
<protein>
    <submittedName>
        <fullName evidence="6">LysR family transcriptional regulator</fullName>
    </submittedName>
</protein>
<evidence type="ECO:0000256" key="4">
    <source>
        <dbReference type="ARBA" id="ARBA00023163"/>
    </source>
</evidence>
<proteinExistence type="inferred from homology"/>
<dbReference type="PANTHER" id="PTHR30537:SF74">
    <property type="entry name" value="HTH-TYPE TRANSCRIPTIONAL REGULATOR TRPI"/>
    <property type="match status" value="1"/>
</dbReference>
<dbReference type="InterPro" id="IPR005119">
    <property type="entry name" value="LysR_subst-bd"/>
</dbReference>
<name>A0ABW1VZB4_9GAMM</name>
<dbReference type="PANTHER" id="PTHR30537">
    <property type="entry name" value="HTH-TYPE TRANSCRIPTIONAL REGULATOR"/>
    <property type="match status" value="1"/>
</dbReference>
<organism evidence="6 7">
    <name type="scientific">Tatumella terrea</name>
    <dbReference type="NCBI Taxonomy" id="419007"/>
    <lineage>
        <taxon>Bacteria</taxon>
        <taxon>Pseudomonadati</taxon>
        <taxon>Pseudomonadota</taxon>
        <taxon>Gammaproteobacteria</taxon>
        <taxon>Enterobacterales</taxon>
        <taxon>Erwiniaceae</taxon>
        <taxon>Tatumella</taxon>
    </lineage>
</organism>
<keyword evidence="2" id="KW-0805">Transcription regulation</keyword>
<dbReference type="Pfam" id="PF00126">
    <property type="entry name" value="HTH_1"/>
    <property type="match status" value="1"/>
</dbReference>
<dbReference type="RefSeq" id="WP_385951262.1">
    <property type="nucleotide sequence ID" value="NZ_JBHSUB010000013.1"/>
</dbReference>
<evidence type="ECO:0000313" key="6">
    <source>
        <dbReference type="EMBL" id="MFC6378671.1"/>
    </source>
</evidence>
<sequence>MKQIPPLNSLKIFFWTSQCSSFSQAASDNHLTKGAISLQIKQLEDWLGVKLFIRSRDGVELTRHGVELKKTCEIVFSLLEDQVQTLKKNTKAVTKINIGCSGSLLRHLFLQNQKRISAEFPEYQLVYNTTTTIDSLFNNTTDVYLSRGIPALTEGLKEVMLFRDEIGLVASRNYLERHAQGITVCHALSRESAWDEWCRTSCQMQMLPVVDELRFESLSLALDAARFGLGVVVAPWFLAEPEIRQGNLFAPFGFVECGTGTRLYHRDDVSDAILQFIDKFQSTVTGLKKAPHNDLNVLR</sequence>
<dbReference type="Pfam" id="PF03466">
    <property type="entry name" value="LysR_substrate"/>
    <property type="match status" value="1"/>
</dbReference>
<dbReference type="InterPro" id="IPR036390">
    <property type="entry name" value="WH_DNA-bd_sf"/>
</dbReference>
<dbReference type="PRINTS" id="PR00039">
    <property type="entry name" value="HTHLYSR"/>
</dbReference>
<dbReference type="InterPro" id="IPR058163">
    <property type="entry name" value="LysR-type_TF_proteobact-type"/>
</dbReference>
<feature type="domain" description="HTH lysR-type" evidence="5">
    <location>
        <begin position="5"/>
        <end position="62"/>
    </location>
</feature>
<comment type="similarity">
    <text evidence="1">Belongs to the LysR transcriptional regulatory family.</text>
</comment>
<evidence type="ECO:0000313" key="7">
    <source>
        <dbReference type="Proteomes" id="UP001596230"/>
    </source>
</evidence>
<dbReference type="InterPro" id="IPR000847">
    <property type="entry name" value="LysR_HTH_N"/>
</dbReference>
<comment type="caution">
    <text evidence="6">The sequence shown here is derived from an EMBL/GenBank/DDBJ whole genome shotgun (WGS) entry which is preliminary data.</text>
</comment>
<gene>
    <name evidence="6" type="ORF">ACFP9W_11400</name>
</gene>
<dbReference type="Gene3D" id="3.40.190.290">
    <property type="match status" value="1"/>
</dbReference>
<keyword evidence="4" id="KW-0804">Transcription</keyword>
<reference evidence="7" key="1">
    <citation type="journal article" date="2019" name="Int. J. Syst. Evol. Microbiol.">
        <title>The Global Catalogue of Microorganisms (GCM) 10K type strain sequencing project: providing services to taxonomists for standard genome sequencing and annotation.</title>
        <authorList>
            <consortium name="The Broad Institute Genomics Platform"/>
            <consortium name="The Broad Institute Genome Sequencing Center for Infectious Disease"/>
            <person name="Wu L."/>
            <person name="Ma J."/>
        </authorList>
    </citation>
    <scope>NUCLEOTIDE SEQUENCE [LARGE SCALE GENOMIC DNA]</scope>
    <source>
        <strain evidence="7">CGMCC 1.18518</strain>
    </source>
</reference>
<dbReference type="PROSITE" id="PS50931">
    <property type="entry name" value="HTH_LYSR"/>
    <property type="match status" value="1"/>
</dbReference>